<dbReference type="InterPro" id="IPR050503">
    <property type="entry name" value="cAMP-dep_PK_reg_su-like"/>
</dbReference>
<dbReference type="GO" id="GO:0034236">
    <property type="term" value="F:protein kinase A catalytic subunit binding"/>
    <property type="evidence" value="ECO:0007669"/>
    <property type="project" value="TreeGrafter"/>
</dbReference>
<comment type="subunit">
    <text evidence="8 9">Tetramer, composed of 2 regulatory (R) and 2 catalytic (C) subunits. In the presence of cAMP it dissociates into 2 active monomeric C subunits and an R dimer.</text>
</comment>
<dbReference type="GO" id="GO:0005634">
    <property type="term" value="C:nucleus"/>
    <property type="evidence" value="ECO:0007669"/>
    <property type="project" value="TreeGrafter"/>
</dbReference>
<dbReference type="GO" id="GO:0030552">
    <property type="term" value="F:cAMP binding"/>
    <property type="evidence" value="ECO:0007669"/>
    <property type="project" value="UniProtKB-KW"/>
</dbReference>
<feature type="binding site" evidence="10">
    <location>
        <position position="362"/>
    </location>
    <ligand>
        <name>3',5'-cyclic AMP</name>
        <dbReference type="ChEBI" id="CHEBI:58165"/>
        <label>2</label>
    </ligand>
</feature>
<dbReference type="CDD" id="cd00038">
    <property type="entry name" value="CAP_ED"/>
    <property type="match status" value="2"/>
</dbReference>
<evidence type="ECO:0000256" key="2">
    <source>
        <dbReference type="ARBA" id="ARBA00020355"/>
    </source>
</evidence>
<dbReference type="GO" id="GO:0005952">
    <property type="term" value="C:cAMP-dependent protein kinase complex"/>
    <property type="evidence" value="ECO:0007669"/>
    <property type="project" value="InterPro"/>
</dbReference>
<evidence type="ECO:0000256" key="6">
    <source>
        <dbReference type="ARBA" id="ARBA00022741"/>
    </source>
</evidence>
<dbReference type="InterPro" id="IPR012198">
    <property type="entry name" value="cAMP_dep_PK_reg_su"/>
</dbReference>
<name>A0A1B2J6K4_PICPA</name>
<evidence type="ECO:0000256" key="3">
    <source>
        <dbReference type="ARBA" id="ARBA00022553"/>
    </source>
</evidence>
<dbReference type="PANTHER" id="PTHR11635:SF152">
    <property type="entry name" value="CAMP-DEPENDENT PROTEIN KINASE TYPE I REGULATORY SUBUNIT-RELATED"/>
    <property type="match status" value="1"/>
</dbReference>
<dbReference type="InterPro" id="IPR018490">
    <property type="entry name" value="cNMP-bd_dom_sf"/>
</dbReference>
<keyword evidence="7 9" id="KW-0114">cAMP</keyword>
<evidence type="ECO:0000256" key="8">
    <source>
        <dbReference type="ARBA" id="ARBA00025979"/>
    </source>
</evidence>
<feature type="binding site" evidence="10">
    <location>
        <position position="243"/>
    </location>
    <ligand>
        <name>3',5'-cyclic AMP</name>
        <dbReference type="ChEBI" id="CHEBI:58165"/>
        <label>1</label>
    </ligand>
</feature>
<accession>A0A1B2J6K4</accession>
<organism evidence="13 14">
    <name type="scientific">Komagataella pastoris</name>
    <name type="common">Yeast</name>
    <name type="synonym">Pichia pastoris</name>
    <dbReference type="NCBI Taxonomy" id="4922"/>
    <lineage>
        <taxon>Eukaryota</taxon>
        <taxon>Fungi</taxon>
        <taxon>Dikarya</taxon>
        <taxon>Ascomycota</taxon>
        <taxon>Saccharomycotina</taxon>
        <taxon>Pichiomycetes</taxon>
        <taxon>Pichiales</taxon>
        <taxon>Pichiaceae</taxon>
        <taxon>Komagataella</taxon>
    </lineage>
</organism>
<feature type="region of interest" description="Disordered" evidence="11">
    <location>
        <begin position="36"/>
        <end position="108"/>
    </location>
</feature>
<sequence length="402" mass="44743">MTGYTEVVNDLSRELSLKKPKDVIQFCADYFNNKLAEDPSRHQPSTAPATSSRPAQTASGAPLFKDQFGGDPHEPLSHHPHRGSIFKDSFTHPEDPQSNKIRPLDNASPGSGFAAHLAKVKFNPERRISVSAESVNPEIFATSSWQPPVHDLSDEQLQRLNNIVRKSFLFSQLEDEALRTVIYALEEKKVPRGTEIIKQGDEGDYFYVLESGEVTFVVNGETKGQGKSGSTFGELALMYNSPRAATVISSQDCVLWALDRMTFRRILLEGTAKRRAMYDGFLKDVPVLRCLNSYERNKLADALESETYNKGDTIIREGEPGENFYFIEQGEAEVFKEGEGHMATLGKGDYFGELALLNDLPRQATVVAKSDVIKVVTLDKNGFQRLLGPAIEVLKLQDPTKI</sequence>
<dbReference type="FunFam" id="2.60.120.10:FF:000039">
    <property type="entry name" value="cAMP-dependent protein kinase regulatory subunit"/>
    <property type="match status" value="1"/>
</dbReference>
<evidence type="ECO:0000256" key="1">
    <source>
        <dbReference type="ARBA" id="ARBA00005753"/>
    </source>
</evidence>
<dbReference type="OrthoDB" id="417078at2759"/>
<dbReference type="PANTHER" id="PTHR11635">
    <property type="entry name" value="CAMP-DEPENDENT PROTEIN KINASE REGULATORY CHAIN"/>
    <property type="match status" value="1"/>
</dbReference>
<evidence type="ECO:0000256" key="4">
    <source>
        <dbReference type="ARBA" id="ARBA00022566"/>
    </source>
</evidence>
<evidence type="ECO:0000256" key="11">
    <source>
        <dbReference type="SAM" id="MobiDB-lite"/>
    </source>
</evidence>
<feature type="binding site" evidence="10">
    <location>
        <position position="234"/>
    </location>
    <ligand>
        <name>3',5'-cyclic AMP</name>
        <dbReference type="ChEBI" id="CHEBI:58165"/>
        <label>1</label>
    </ligand>
</feature>
<dbReference type="PROSITE" id="PS50042">
    <property type="entry name" value="CNMP_BINDING_3"/>
    <property type="match status" value="2"/>
</dbReference>
<dbReference type="InterPro" id="IPR003117">
    <property type="entry name" value="cAMP_dep_PK_reg_su_I/II_a/b"/>
</dbReference>
<dbReference type="FunFam" id="2.60.120.10:FF:000118">
    <property type="entry name" value="cAMP-dependent protein kinase regulatory subunit"/>
    <property type="match status" value="1"/>
</dbReference>
<dbReference type="Proteomes" id="UP000094565">
    <property type="component" value="Chromosome 1"/>
</dbReference>
<dbReference type="PROSITE" id="PS00889">
    <property type="entry name" value="CNMP_BINDING_2"/>
    <property type="match status" value="2"/>
</dbReference>
<dbReference type="SUPFAM" id="SSF51206">
    <property type="entry name" value="cAMP-binding domain-like"/>
    <property type="match status" value="2"/>
</dbReference>
<dbReference type="EMBL" id="CP014584">
    <property type="protein sequence ID" value="ANZ73558.1"/>
    <property type="molecule type" value="Genomic_DNA"/>
</dbReference>
<dbReference type="InterPro" id="IPR014710">
    <property type="entry name" value="RmlC-like_jellyroll"/>
</dbReference>
<evidence type="ECO:0000256" key="7">
    <source>
        <dbReference type="ARBA" id="ARBA00023149"/>
    </source>
</evidence>
<feature type="domain" description="Cyclic nucleotide-binding" evidence="12">
    <location>
        <begin position="287"/>
        <end position="395"/>
    </location>
</feature>
<evidence type="ECO:0000313" key="13">
    <source>
        <dbReference type="EMBL" id="ANZ73558.1"/>
    </source>
</evidence>
<keyword evidence="3" id="KW-0597">Phosphoprotein</keyword>
<comment type="similarity">
    <text evidence="1 9">Belongs to the cAMP-dependent kinase regulatory chain family.</text>
</comment>
<dbReference type="InterPro" id="IPR000595">
    <property type="entry name" value="cNMP-bd_dom"/>
</dbReference>
<dbReference type="GO" id="GO:0009267">
    <property type="term" value="P:cellular response to starvation"/>
    <property type="evidence" value="ECO:0007669"/>
    <property type="project" value="UniProtKB-ARBA"/>
</dbReference>
<dbReference type="SUPFAM" id="SSF47391">
    <property type="entry name" value="Dimerization-anchoring domain of cAMP-dependent PK regulatory subunit"/>
    <property type="match status" value="1"/>
</dbReference>
<dbReference type="GO" id="GO:0004862">
    <property type="term" value="F:cAMP-dependent protein kinase inhibitor activity"/>
    <property type="evidence" value="ECO:0007669"/>
    <property type="project" value="TreeGrafter"/>
</dbReference>
<keyword evidence="5" id="KW-0677">Repeat</keyword>
<proteinExistence type="inferred from homology"/>
<evidence type="ECO:0000313" key="14">
    <source>
        <dbReference type="Proteomes" id="UP000094565"/>
    </source>
</evidence>
<dbReference type="Gene3D" id="2.60.120.10">
    <property type="entry name" value="Jelly Rolls"/>
    <property type="match status" value="2"/>
</dbReference>
<dbReference type="PROSITE" id="PS00888">
    <property type="entry name" value="CNMP_BINDING_1"/>
    <property type="match status" value="2"/>
</dbReference>
<keyword evidence="14" id="KW-1185">Reference proteome</keyword>
<feature type="binding site" evidence="10">
    <location>
        <position position="353"/>
    </location>
    <ligand>
        <name>3',5'-cyclic AMP</name>
        <dbReference type="ChEBI" id="CHEBI:58165"/>
        <label>2</label>
    </ligand>
</feature>
<dbReference type="AlphaFoldDB" id="A0A1B2J6K4"/>
<dbReference type="Pfam" id="PF00027">
    <property type="entry name" value="cNMP_binding"/>
    <property type="match status" value="2"/>
</dbReference>
<protein>
    <recommendedName>
        <fullName evidence="2 9">cAMP-dependent protein kinase regulatory subunit</fullName>
    </recommendedName>
</protein>
<evidence type="ECO:0000259" key="12">
    <source>
        <dbReference type="PROSITE" id="PS50042"/>
    </source>
</evidence>
<keyword evidence="4 9" id="KW-0116">cAMP-binding</keyword>
<feature type="compositionally biased region" description="Polar residues" evidence="11">
    <location>
        <begin position="42"/>
        <end position="59"/>
    </location>
</feature>
<keyword evidence="6 9" id="KW-0547">Nucleotide-binding</keyword>
<evidence type="ECO:0000256" key="5">
    <source>
        <dbReference type="ARBA" id="ARBA00022737"/>
    </source>
</evidence>
<reference evidence="13 14" key="1">
    <citation type="submission" date="2016-02" db="EMBL/GenBank/DDBJ databases">
        <title>Comparative genomic and transcriptomic foundation for Pichia pastoris.</title>
        <authorList>
            <person name="Love K.R."/>
            <person name="Shah K.A."/>
            <person name="Whittaker C.A."/>
            <person name="Wu J."/>
            <person name="Bartlett M.C."/>
            <person name="Ma D."/>
            <person name="Leeson R.L."/>
            <person name="Priest M."/>
            <person name="Young S.K."/>
            <person name="Love J.C."/>
        </authorList>
    </citation>
    <scope>NUCLEOTIDE SEQUENCE [LARGE SCALE GENOMIC DNA]</scope>
    <source>
        <strain evidence="13 14">ATCC 28485</strain>
    </source>
</reference>
<evidence type="ECO:0000256" key="9">
    <source>
        <dbReference type="PIRNR" id="PIRNR000548"/>
    </source>
</evidence>
<dbReference type="GO" id="GO:0005829">
    <property type="term" value="C:cytosol"/>
    <property type="evidence" value="ECO:0007669"/>
    <property type="project" value="TreeGrafter"/>
</dbReference>
<dbReference type="Pfam" id="PF02197">
    <property type="entry name" value="RIIa"/>
    <property type="match status" value="1"/>
</dbReference>
<dbReference type="PIRSF" id="PIRSF000548">
    <property type="entry name" value="PK_regulatory"/>
    <property type="match status" value="1"/>
</dbReference>
<dbReference type="CDD" id="cd12098">
    <property type="entry name" value="DD_R_ScPKA-like"/>
    <property type="match status" value="1"/>
</dbReference>
<dbReference type="PRINTS" id="PR00103">
    <property type="entry name" value="CAMPKINASE"/>
</dbReference>
<evidence type="ECO:0000256" key="10">
    <source>
        <dbReference type="PIRSR" id="PIRSR000548-1"/>
    </source>
</evidence>
<gene>
    <name evidence="13" type="primary">BCY1</name>
    <name evidence="13" type="ORF">ATY40_BA7500581</name>
</gene>
<dbReference type="SMART" id="SM00394">
    <property type="entry name" value="RIIa"/>
    <property type="match status" value="1"/>
</dbReference>
<dbReference type="SMART" id="SM00100">
    <property type="entry name" value="cNMP"/>
    <property type="match status" value="2"/>
</dbReference>
<feature type="domain" description="Cyclic nucleotide-binding" evidence="12">
    <location>
        <begin position="169"/>
        <end position="284"/>
    </location>
</feature>
<dbReference type="InterPro" id="IPR018488">
    <property type="entry name" value="cNMP-bd_CS"/>
</dbReference>